<gene>
    <name evidence="1" type="ORF">FOQG_18386</name>
</gene>
<organism evidence="1 2">
    <name type="scientific">Fusarium oxysporum f. sp. raphani 54005</name>
    <dbReference type="NCBI Taxonomy" id="1089458"/>
    <lineage>
        <taxon>Eukaryota</taxon>
        <taxon>Fungi</taxon>
        <taxon>Dikarya</taxon>
        <taxon>Ascomycota</taxon>
        <taxon>Pezizomycotina</taxon>
        <taxon>Sordariomycetes</taxon>
        <taxon>Hypocreomycetidae</taxon>
        <taxon>Hypocreales</taxon>
        <taxon>Nectriaceae</taxon>
        <taxon>Fusarium</taxon>
        <taxon>Fusarium oxysporum species complex</taxon>
    </lineage>
</organism>
<keyword evidence="2" id="KW-1185">Reference proteome</keyword>
<dbReference type="EMBL" id="JH658670">
    <property type="protein sequence ID" value="EXK76881.1"/>
    <property type="molecule type" value="Genomic_DNA"/>
</dbReference>
<dbReference type="HOGENOM" id="CLU_2885893_0_0_1"/>
<reference evidence="1 2" key="1">
    <citation type="submission" date="2011-11" db="EMBL/GenBank/DDBJ databases">
        <title>The Genome Sequence of Fusarium oxysporum PHW815.</title>
        <authorList>
            <consortium name="The Broad Institute Genome Sequencing Platform"/>
            <person name="Ma L.-J."/>
            <person name="Gale L.R."/>
            <person name="Schwartz D.C."/>
            <person name="Zhou S."/>
            <person name="Corby-Kistler H."/>
            <person name="Young S.K."/>
            <person name="Zeng Q."/>
            <person name="Gargeya S."/>
            <person name="Fitzgerald M."/>
            <person name="Haas B."/>
            <person name="Abouelleil A."/>
            <person name="Alvarado L."/>
            <person name="Arachchi H.M."/>
            <person name="Berlin A."/>
            <person name="Brown A."/>
            <person name="Chapman S.B."/>
            <person name="Chen Z."/>
            <person name="Dunbar C."/>
            <person name="Freedman E."/>
            <person name="Gearin G."/>
            <person name="Goldberg J."/>
            <person name="Griggs A."/>
            <person name="Gujja S."/>
            <person name="Heiman D."/>
            <person name="Howarth C."/>
            <person name="Larson L."/>
            <person name="Lui A."/>
            <person name="MacDonald P.J.P."/>
            <person name="Montmayeur A."/>
            <person name="Murphy C."/>
            <person name="Neiman D."/>
            <person name="Pearson M."/>
            <person name="Priest M."/>
            <person name="Roberts A."/>
            <person name="Saif S."/>
            <person name="Shea T."/>
            <person name="Shenoy N."/>
            <person name="Sisk P."/>
            <person name="Stolte C."/>
            <person name="Sykes S."/>
            <person name="Wortman J."/>
            <person name="Nusbaum C."/>
            <person name="Birren B."/>
        </authorList>
    </citation>
    <scope>NUCLEOTIDE SEQUENCE [LARGE SCALE GENOMIC DNA]</scope>
    <source>
        <strain evidence="1 2">54005</strain>
    </source>
</reference>
<evidence type="ECO:0000313" key="2">
    <source>
        <dbReference type="Proteomes" id="UP000030663"/>
    </source>
</evidence>
<sequence length="63" mass="7037">MANPTSSCASKSTKEAVLLMASGTMKPLTTTLWNPRPPEKYRLRLPCSRVAHRIFPRPNRGGR</sequence>
<protein>
    <submittedName>
        <fullName evidence="1">Uncharacterized protein</fullName>
    </submittedName>
</protein>
<dbReference type="Proteomes" id="UP000030663">
    <property type="component" value="Unassembled WGS sequence"/>
</dbReference>
<dbReference type="AlphaFoldDB" id="X0B551"/>
<name>X0B551_FUSOX</name>
<proteinExistence type="predicted"/>
<evidence type="ECO:0000313" key="1">
    <source>
        <dbReference type="EMBL" id="EXK76881.1"/>
    </source>
</evidence>
<accession>X0B551</accession>